<organism evidence="2 3">
    <name type="scientific">Perkinsus chesapeaki</name>
    <name type="common">Clam parasite</name>
    <name type="synonym">Perkinsus andrewsi</name>
    <dbReference type="NCBI Taxonomy" id="330153"/>
    <lineage>
        <taxon>Eukaryota</taxon>
        <taxon>Sar</taxon>
        <taxon>Alveolata</taxon>
        <taxon>Perkinsozoa</taxon>
        <taxon>Perkinsea</taxon>
        <taxon>Perkinsida</taxon>
        <taxon>Perkinsidae</taxon>
        <taxon>Perkinsus</taxon>
    </lineage>
</organism>
<evidence type="ECO:0000313" key="2">
    <source>
        <dbReference type="EMBL" id="KAF4674975.1"/>
    </source>
</evidence>
<protein>
    <submittedName>
        <fullName evidence="2">Uncharacterized protein</fullName>
    </submittedName>
</protein>
<dbReference type="Proteomes" id="UP000591131">
    <property type="component" value="Unassembled WGS sequence"/>
</dbReference>
<dbReference type="OrthoDB" id="10433440at2759"/>
<dbReference type="AlphaFoldDB" id="A0A7J6MTP9"/>
<feature type="coiled-coil region" evidence="1">
    <location>
        <begin position="130"/>
        <end position="192"/>
    </location>
</feature>
<comment type="caution">
    <text evidence="2">The sequence shown here is derived from an EMBL/GenBank/DDBJ whole genome shotgun (WGS) entry which is preliminary data.</text>
</comment>
<sequence>MSSARNRGYTLPELFASLNPNEEPSLLERKSVQEQLASLESAMAEELSQRARLEASIERLCDAKIRTAMDRIGDAIEAEMFRVSRKLESLTEERVEKLSRIVVDAQRLSSRQEQQIGALMQQRGELAAGQAKLERRVMQMEEKLYELENDKLKNIVVDLFERKKICIMSEMKESMERDKDKTIKRLAELQERLCRVEASTNASSSAREDILELRQALEKEIATRDESDRDVVDVLTHYARIMHRQFG</sequence>
<name>A0A7J6MTP9_PERCH</name>
<feature type="coiled-coil region" evidence="1">
    <location>
        <begin position="29"/>
        <end position="56"/>
    </location>
</feature>
<gene>
    <name evidence="2" type="ORF">FOL47_008424</name>
</gene>
<proteinExistence type="predicted"/>
<keyword evidence="1" id="KW-0175">Coiled coil</keyword>
<evidence type="ECO:0000313" key="3">
    <source>
        <dbReference type="Proteomes" id="UP000591131"/>
    </source>
</evidence>
<evidence type="ECO:0000256" key="1">
    <source>
        <dbReference type="SAM" id="Coils"/>
    </source>
</evidence>
<dbReference type="EMBL" id="JAAPAO010000054">
    <property type="protein sequence ID" value="KAF4674975.1"/>
    <property type="molecule type" value="Genomic_DNA"/>
</dbReference>
<accession>A0A7J6MTP9</accession>
<reference evidence="2 3" key="1">
    <citation type="submission" date="2020-04" db="EMBL/GenBank/DDBJ databases">
        <title>Perkinsus chesapeaki whole genome sequence.</title>
        <authorList>
            <person name="Bogema D.R."/>
        </authorList>
    </citation>
    <scope>NUCLEOTIDE SEQUENCE [LARGE SCALE GENOMIC DNA]</scope>
    <source>
        <strain evidence="2">ATCC PRA-425</strain>
    </source>
</reference>
<keyword evidence="3" id="KW-1185">Reference proteome</keyword>